<gene>
    <name evidence="16" type="ORF">TSAR_006839</name>
</gene>
<keyword evidence="15" id="KW-0812">Transmembrane</keyword>
<dbReference type="PANTHER" id="PTHR24292">
    <property type="entry name" value="CYTOCHROME P450"/>
    <property type="match status" value="1"/>
</dbReference>
<dbReference type="PRINTS" id="PR00385">
    <property type="entry name" value="P450"/>
</dbReference>
<feature type="transmembrane region" description="Helical" evidence="15">
    <location>
        <begin position="6"/>
        <end position="27"/>
    </location>
</feature>
<evidence type="ECO:0000256" key="11">
    <source>
        <dbReference type="ARBA" id="ARBA00023033"/>
    </source>
</evidence>
<evidence type="ECO:0000256" key="2">
    <source>
        <dbReference type="ARBA" id="ARBA00004174"/>
    </source>
</evidence>
<evidence type="ECO:0000256" key="8">
    <source>
        <dbReference type="ARBA" id="ARBA00022848"/>
    </source>
</evidence>
<keyword evidence="5 13" id="KW-0349">Heme</keyword>
<dbReference type="InterPro" id="IPR017972">
    <property type="entry name" value="Cyt_P450_CS"/>
</dbReference>
<evidence type="ECO:0000313" key="16">
    <source>
        <dbReference type="EMBL" id="OXU28067.1"/>
    </source>
</evidence>
<evidence type="ECO:0000256" key="1">
    <source>
        <dbReference type="ARBA" id="ARBA00001971"/>
    </source>
</evidence>
<keyword evidence="15" id="KW-1133">Transmembrane helix</keyword>
<feature type="binding site" description="axial binding residue" evidence="13">
    <location>
        <position position="455"/>
    </location>
    <ligand>
        <name>heme</name>
        <dbReference type="ChEBI" id="CHEBI:30413"/>
    </ligand>
    <ligandPart>
        <name>Fe</name>
        <dbReference type="ChEBI" id="CHEBI:18248"/>
    </ligandPart>
</feature>
<dbReference type="PANTHER" id="PTHR24292:SF45">
    <property type="entry name" value="CYTOCHROME P450 6G1-RELATED"/>
    <property type="match status" value="1"/>
</dbReference>
<proteinExistence type="inferred from homology"/>
<comment type="cofactor">
    <cofactor evidence="1 13">
        <name>heme</name>
        <dbReference type="ChEBI" id="CHEBI:30413"/>
    </cofactor>
</comment>
<dbReference type="GO" id="GO:0020037">
    <property type="term" value="F:heme binding"/>
    <property type="evidence" value="ECO:0007669"/>
    <property type="project" value="InterPro"/>
</dbReference>
<dbReference type="InterPro" id="IPR050476">
    <property type="entry name" value="Insect_CytP450_Detox"/>
</dbReference>
<dbReference type="SUPFAM" id="SSF48264">
    <property type="entry name" value="Cytochrome P450"/>
    <property type="match status" value="1"/>
</dbReference>
<comment type="similarity">
    <text evidence="4 14">Belongs to the cytochrome P450 family.</text>
</comment>
<keyword evidence="7" id="KW-0256">Endoplasmic reticulum</keyword>
<dbReference type="GO" id="GO:0005506">
    <property type="term" value="F:iron ion binding"/>
    <property type="evidence" value="ECO:0007669"/>
    <property type="project" value="InterPro"/>
</dbReference>
<keyword evidence="12 15" id="KW-0472">Membrane</keyword>
<dbReference type="CDD" id="cd11056">
    <property type="entry name" value="CYP6-like"/>
    <property type="match status" value="1"/>
</dbReference>
<dbReference type="PROSITE" id="PS00086">
    <property type="entry name" value="CYTOCHROME_P450"/>
    <property type="match status" value="1"/>
</dbReference>
<comment type="caution">
    <text evidence="16">The sequence shown here is derived from an EMBL/GenBank/DDBJ whole genome shotgun (WGS) entry which is preliminary data.</text>
</comment>
<evidence type="ECO:0000256" key="6">
    <source>
        <dbReference type="ARBA" id="ARBA00022723"/>
    </source>
</evidence>
<organism evidence="16 17">
    <name type="scientific">Trichomalopsis sarcophagae</name>
    <dbReference type="NCBI Taxonomy" id="543379"/>
    <lineage>
        <taxon>Eukaryota</taxon>
        <taxon>Metazoa</taxon>
        <taxon>Ecdysozoa</taxon>
        <taxon>Arthropoda</taxon>
        <taxon>Hexapoda</taxon>
        <taxon>Insecta</taxon>
        <taxon>Pterygota</taxon>
        <taxon>Neoptera</taxon>
        <taxon>Endopterygota</taxon>
        <taxon>Hymenoptera</taxon>
        <taxon>Apocrita</taxon>
        <taxon>Proctotrupomorpha</taxon>
        <taxon>Chalcidoidea</taxon>
        <taxon>Pteromalidae</taxon>
        <taxon>Pteromalinae</taxon>
        <taxon>Trichomalopsis</taxon>
    </lineage>
</organism>
<evidence type="ECO:0000256" key="10">
    <source>
        <dbReference type="ARBA" id="ARBA00023004"/>
    </source>
</evidence>
<dbReference type="AlphaFoldDB" id="A0A232FCL3"/>
<dbReference type="Gene3D" id="1.10.630.10">
    <property type="entry name" value="Cytochrome P450"/>
    <property type="match status" value="1"/>
</dbReference>
<evidence type="ECO:0000256" key="4">
    <source>
        <dbReference type="ARBA" id="ARBA00010617"/>
    </source>
</evidence>
<dbReference type="InterPro" id="IPR036396">
    <property type="entry name" value="Cyt_P450_sf"/>
</dbReference>
<keyword evidence="11 14" id="KW-0503">Monooxygenase</keyword>
<comment type="subcellular location">
    <subcellularLocation>
        <location evidence="3">Endoplasmic reticulum membrane</location>
        <topology evidence="3">Peripheral membrane protein</topology>
    </subcellularLocation>
    <subcellularLocation>
        <location evidence="2">Microsome membrane</location>
        <topology evidence="2">Peripheral membrane protein</topology>
    </subcellularLocation>
</comment>
<dbReference type="Pfam" id="PF00067">
    <property type="entry name" value="p450"/>
    <property type="match status" value="1"/>
</dbReference>
<evidence type="ECO:0000313" key="17">
    <source>
        <dbReference type="Proteomes" id="UP000215335"/>
    </source>
</evidence>
<dbReference type="InterPro" id="IPR002401">
    <property type="entry name" value="Cyt_P450_E_grp-I"/>
</dbReference>
<evidence type="ECO:0000256" key="14">
    <source>
        <dbReference type="RuleBase" id="RU000461"/>
    </source>
</evidence>
<evidence type="ECO:0000256" key="12">
    <source>
        <dbReference type="ARBA" id="ARBA00023136"/>
    </source>
</evidence>
<keyword evidence="9 14" id="KW-0560">Oxidoreductase</keyword>
<dbReference type="InterPro" id="IPR001128">
    <property type="entry name" value="Cyt_P450"/>
</dbReference>
<accession>A0A232FCL3</accession>
<dbReference type="FunFam" id="1.10.630.10:FF:000042">
    <property type="entry name" value="Cytochrome P450"/>
    <property type="match status" value="1"/>
</dbReference>
<dbReference type="GO" id="GO:0005789">
    <property type="term" value="C:endoplasmic reticulum membrane"/>
    <property type="evidence" value="ECO:0007669"/>
    <property type="project" value="UniProtKB-SubCell"/>
</dbReference>
<protein>
    <recommendedName>
        <fullName evidence="18">Cytochrome P450</fullName>
    </recommendedName>
</protein>
<keyword evidence="17" id="KW-1185">Reference proteome</keyword>
<evidence type="ECO:0000256" key="9">
    <source>
        <dbReference type="ARBA" id="ARBA00023002"/>
    </source>
</evidence>
<keyword evidence="6 13" id="KW-0479">Metal-binding</keyword>
<dbReference type="PRINTS" id="PR00463">
    <property type="entry name" value="EP450I"/>
</dbReference>
<evidence type="ECO:0008006" key="18">
    <source>
        <dbReference type="Google" id="ProtNLM"/>
    </source>
</evidence>
<evidence type="ECO:0000256" key="15">
    <source>
        <dbReference type="SAM" id="Phobius"/>
    </source>
</evidence>
<evidence type="ECO:0000256" key="3">
    <source>
        <dbReference type="ARBA" id="ARBA00004406"/>
    </source>
</evidence>
<evidence type="ECO:0000256" key="5">
    <source>
        <dbReference type="ARBA" id="ARBA00022617"/>
    </source>
</evidence>
<dbReference type="EMBL" id="NNAY01000483">
    <property type="protein sequence ID" value="OXU28067.1"/>
    <property type="molecule type" value="Genomic_DNA"/>
</dbReference>
<keyword evidence="10 13" id="KW-0408">Iron</keyword>
<dbReference type="Proteomes" id="UP000215335">
    <property type="component" value="Unassembled WGS sequence"/>
</dbReference>
<dbReference type="STRING" id="543379.A0A232FCL3"/>
<dbReference type="GO" id="GO:0016705">
    <property type="term" value="F:oxidoreductase activity, acting on paired donors, with incorporation or reduction of molecular oxygen"/>
    <property type="evidence" value="ECO:0007669"/>
    <property type="project" value="InterPro"/>
</dbReference>
<keyword evidence="8" id="KW-0492">Microsome</keyword>
<dbReference type="GO" id="GO:0004497">
    <property type="term" value="F:monooxygenase activity"/>
    <property type="evidence" value="ECO:0007669"/>
    <property type="project" value="UniProtKB-KW"/>
</dbReference>
<evidence type="ECO:0000256" key="7">
    <source>
        <dbReference type="ARBA" id="ARBA00022824"/>
    </source>
</evidence>
<reference evidence="16 17" key="1">
    <citation type="journal article" date="2017" name="Curr. Biol.">
        <title>The Evolution of Venom by Co-option of Single-Copy Genes.</title>
        <authorList>
            <person name="Martinson E.O."/>
            <person name="Mrinalini"/>
            <person name="Kelkar Y.D."/>
            <person name="Chang C.H."/>
            <person name="Werren J.H."/>
        </authorList>
    </citation>
    <scope>NUCLEOTIDE SEQUENCE [LARGE SCALE GENOMIC DNA]</scope>
    <source>
        <strain evidence="16 17">Alberta</strain>
        <tissue evidence="16">Whole body</tissue>
    </source>
</reference>
<dbReference type="OrthoDB" id="2789670at2759"/>
<evidence type="ECO:0000256" key="13">
    <source>
        <dbReference type="PIRSR" id="PIRSR602401-1"/>
    </source>
</evidence>
<name>A0A232FCL3_9HYME</name>
<sequence>MALLTHHWGLDGLILLSSLLVGIYLYFTRNFKYWQKRGIKQVPPTALFGNIGAPLLGQKPFIDLLSDMYKAGEDEPYIGYYVLDKPFLLLRDPELIKYVLIKDFNNFPNRIAASKKTDVVGSMNLFVVNNPEWKYIRQKLSPIFTSGRLKKMFDLILEVDKDLDVHMNSLKLEGNGRNIEVKDICAKFTTDIIGLTAYGMKFNSLTDPDAMIRKVGKDIFGRSYRRYLEFFTVLQVPTLVNIFGFELFGKAATKFLRYIFWNAINERIQSGAKRADLIDLLVGLKKEQESDSNQNSFKLEGDTLVAQAAVFFTGGFETSSSTMSFGLYELAKNPTIQDKLRKEIRDTLDANNKKVTYDLIMSSLPYLDMVISEVLRMYPILPYLDRNTEADYQLPGTKLVLKAGTPVVIPMQAMHMDSRYFPKPEVFDPERFSPENKKNILPNTYFPFGDGPRVCIGMRLGLMQTKLGLIHLISKYEYSPCKDTLIPMEFDKYSAFTTSRNDIILNVRKLRD</sequence>